<dbReference type="AlphaFoldDB" id="A0AAX0AUY7"/>
<reference evidence="1" key="2">
    <citation type="journal article" date="2022" name="Nat. Biotechnol.">
        <title>Carbon-negative production of acetone and isopropanol by gas fermentation at industrial pilot scale.</title>
        <authorList>
            <person name="Liew F.E."/>
            <person name="Nogle R."/>
            <person name="Abdalla T."/>
            <person name="Rasor B.J."/>
            <person name="Canter C."/>
            <person name="Jensen R.O."/>
            <person name="Wang L."/>
            <person name="Strutz J."/>
            <person name="Chirania P."/>
            <person name="De Tissera S."/>
            <person name="Mueller A.P."/>
            <person name="Ruan Z."/>
            <person name="Gao A."/>
            <person name="Tran L."/>
            <person name="Engle N.L."/>
            <person name="Bromley J.C."/>
            <person name="Daniell J."/>
            <person name="Conrado R."/>
            <person name="Tschaplinski T.J."/>
            <person name="Giannone R.J."/>
            <person name="Hettich R.L."/>
            <person name="Karim A.S."/>
            <person name="Simpson S.D."/>
            <person name="Brown S.D."/>
            <person name="Leang C."/>
            <person name="Jewett M.C."/>
            <person name="Kopke M."/>
        </authorList>
    </citation>
    <scope>NUCLEOTIDE SEQUENCE</scope>
    <source>
        <strain evidence="1">DJ080</strain>
    </source>
</reference>
<gene>
    <name evidence="1" type="ORF">B0H41_000489</name>
</gene>
<evidence type="ECO:0000313" key="2">
    <source>
        <dbReference type="Proteomes" id="UP001193748"/>
    </source>
</evidence>
<proteinExistence type="predicted"/>
<organism evidence="1 2">
    <name type="scientific">Clostridium beijerinckii</name>
    <name type="common">Clostridium MP</name>
    <dbReference type="NCBI Taxonomy" id="1520"/>
    <lineage>
        <taxon>Bacteria</taxon>
        <taxon>Bacillati</taxon>
        <taxon>Bacillota</taxon>
        <taxon>Clostridia</taxon>
        <taxon>Eubacteriales</taxon>
        <taxon>Clostridiaceae</taxon>
        <taxon>Clostridium</taxon>
    </lineage>
</organism>
<evidence type="ECO:0000313" key="1">
    <source>
        <dbReference type="EMBL" id="NRT86810.1"/>
    </source>
</evidence>
<evidence type="ECO:0008006" key="3">
    <source>
        <dbReference type="Google" id="ProtNLM"/>
    </source>
</evidence>
<sequence length="92" mass="11250">MVRRYGVYSRINNKLARHIVHLYNFVKQRIIESFERNPLLCSKCGTEKFLWKIWHKEYGGIYDIRETSNRKDILYEPKRDKVHRKVLQISLL</sequence>
<accession>A0AAX0AUY7</accession>
<name>A0AAX0AUY7_CLOBE</name>
<dbReference type="EMBL" id="JABSWW010000001">
    <property type="protein sequence ID" value="NRT86810.1"/>
    <property type="molecule type" value="Genomic_DNA"/>
</dbReference>
<comment type="caution">
    <text evidence="1">The sequence shown here is derived from an EMBL/GenBank/DDBJ whole genome shotgun (WGS) entry which is preliminary data.</text>
</comment>
<dbReference type="Proteomes" id="UP001193748">
    <property type="component" value="Unassembled WGS sequence"/>
</dbReference>
<reference evidence="1" key="1">
    <citation type="submission" date="2020-05" db="EMBL/GenBank/DDBJ databases">
        <authorList>
            <person name="Brown S."/>
            <person name="Huntemann M."/>
            <person name="Clum A."/>
            <person name="Spunde A."/>
            <person name="Palaniappan K."/>
            <person name="Ritter S."/>
            <person name="Mikhailova N."/>
            <person name="Chen I.-M."/>
            <person name="Stamatis D."/>
            <person name="Reddy T."/>
            <person name="O'Malley R."/>
            <person name="Daum C."/>
            <person name="Shapiro N."/>
            <person name="Ivanova N."/>
            <person name="Kyrpides N."/>
            <person name="Woyke T."/>
        </authorList>
    </citation>
    <scope>NUCLEOTIDE SEQUENCE</scope>
    <source>
        <strain evidence="1">DJ080</strain>
    </source>
</reference>
<protein>
    <recommendedName>
        <fullName evidence="3">Transposase</fullName>
    </recommendedName>
</protein>